<evidence type="ECO:0000313" key="2">
    <source>
        <dbReference type="Proteomes" id="UP000052013"/>
    </source>
</evidence>
<accession>A0A0R1S9X3</accession>
<dbReference type="PATRIC" id="fig|1423739.3.peg.358"/>
<reference evidence="1 2" key="1">
    <citation type="journal article" date="2015" name="Genome Announc.">
        <title>Expanding the biotechnology potential of lactobacilli through comparative genomics of 213 strains and associated genera.</title>
        <authorList>
            <person name="Sun Z."/>
            <person name="Harris H.M."/>
            <person name="McCann A."/>
            <person name="Guo C."/>
            <person name="Argimon S."/>
            <person name="Zhang W."/>
            <person name="Yang X."/>
            <person name="Jeffery I.B."/>
            <person name="Cooney J.C."/>
            <person name="Kagawa T.F."/>
            <person name="Liu W."/>
            <person name="Song Y."/>
            <person name="Salvetti E."/>
            <person name="Wrobel A."/>
            <person name="Rasinkangas P."/>
            <person name="Parkhill J."/>
            <person name="Rea M.C."/>
            <person name="O'Sullivan O."/>
            <person name="Ritari J."/>
            <person name="Douillard F.P."/>
            <person name="Paul Ross R."/>
            <person name="Yang R."/>
            <person name="Briner A.E."/>
            <person name="Felis G.E."/>
            <person name="de Vos W.M."/>
            <person name="Barrangou R."/>
            <person name="Klaenhammer T.R."/>
            <person name="Caufield P.W."/>
            <person name="Cui Y."/>
            <person name="Zhang H."/>
            <person name="O'Toole P.W."/>
        </authorList>
    </citation>
    <scope>NUCLEOTIDE SEQUENCE [LARGE SCALE GENOMIC DNA]</scope>
    <source>
        <strain evidence="1 2">DSM 14421</strain>
    </source>
</reference>
<sequence>MQNETNYYLYQRLTPTNWASALFAKSARTELERRANNGDGEAKMLLTLHDCEEEKRSRQPIKPVRRVRNFKEQAAKIKIFYHLTLG</sequence>
<dbReference type="AlphaFoldDB" id="A0A0R1S9X3"/>
<dbReference type="RefSeq" id="WP_057864915.1">
    <property type="nucleotide sequence ID" value="NZ_AZEY01000073.1"/>
</dbReference>
<proteinExistence type="predicted"/>
<name>A0A0R1S9X3_9LACO</name>
<dbReference type="Proteomes" id="UP000052013">
    <property type="component" value="Unassembled WGS sequence"/>
</dbReference>
<dbReference type="STRING" id="1423739.FC85_GL000339"/>
<dbReference type="EMBL" id="AZEY01000073">
    <property type="protein sequence ID" value="KRL65198.1"/>
    <property type="molecule type" value="Genomic_DNA"/>
</dbReference>
<organism evidence="1 2">
    <name type="scientific">Lentilactobacillus diolivorans DSM 14421</name>
    <dbReference type="NCBI Taxonomy" id="1423739"/>
    <lineage>
        <taxon>Bacteria</taxon>
        <taxon>Bacillati</taxon>
        <taxon>Bacillota</taxon>
        <taxon>Bacilli</taxon>
        <taxon>Lactobacillales</taxon>
        <taxon>Lactobacillaceae</taxon>
        <taxon>Lentilactobacillus</taxon>
    </lineage>
</organism>
<gene>
    <name evidence="1" type="ORF">FC85_GL000339</name>
</gene>
<evidence type="ECO:0000313" key="1">
    <source>
        <dbReference type="EMBL" id="KRL65198.1"/>
    </source>
</evidence>
<comment type="caution">
    <text evidence="1">The sequence shown here is derived from an EMBL/GenBank/DDBJ whole genome shotgun (WGS) entry which is preliminary data.</text>
</comment>
<protein>
    <submittedName>
        <fullName evidence="1">Uncharacterized protein</fullName>
    </submittedName>
</protein>